<dbReference type="AlphaFoldDB" id="A0A840NFL2"/>
<organism evidence="7 8">
    <name type="scientific">Saccharopolyspora gloriosae</name>
    <dbReference type="NCBI Taxonomy" id="455344"/>
    <lineage>
        <taxon>Bacteria</taxon>
        <taxon>Bacillati</taxon>
        <taxon>Actinomycetota</taxon>
        <taxon>Actinomycetes</taxon>
        <taxon>Pseudonocardiales</taxon>
        <taxon>Pseudonocardiaceae</taxon>
        <taxon>Saccharopolyspora</taxon>
    </lineage>
</organism>
<dbReference type="PANTHER" id="PTHR12001">
    <property type="entry name" value="GERANYLGERANYL PYROPHOSPHATE SYNTHASE"/>
    <property type="match status" value="1"/>
</dbReference>
<dbReference type="EC" id="2.5.1.1" evidence="7"/>
<dbReference type="SFLD" id="SFLDG01017">
    <property type="entry name" value="Polyprenyl_Transferase_Like"/>
    <property type="match status" value="1"/>
</dbReference>
<accession>A0A840NFL2</accession>
<evidence type="ECO:0000313" key="7">
    <source>
        <dbReference type="EMBL" id="MBB5070690.1"/>
    </source>
</evidence>
<keyword evidence="3 6" id="KW-0808">Transferase</keyword>
<dbReference type="RefSeq" id="WP_184480491.1">
    <property type="nucleotide sequence ID" value="NZ_JACHIV010000001.1"/>
</dbReference>
<dbReference type="GO" id="GO:0004311">
    <property type="term" value="F:geranylgeranyl diphosphate synthase activity"/>
    <property type="evidence" value="ECO:0007669"/>
    <property type="project" value="UniProtKB-EC"/>
</dbReference>
<reference evidence="7 8" key="1">
    <citation type="submission" date="2020-08" db="EMBL/GenBank/DDBJ databases">
        <title>Sequencing the genomes of 1000 actinobacteria strains.</title>
        <authorList>
            <person name="Klenk H.-P."/>
        </authorList>
    </citation>
    <scope>NUCLEOTIDE SEQUENCE [LARGE SCALE GENOMIC DNA]</scope>
    <source>
        <strain evidence="7 8">DSM 45582</strain>
    </source>
</reference>
<dbReference type="Proteomes" id="UP000580474">
    <property type="component" value="Unassembled WGS sequence"/>
</dbReference>
<evidence type="ECO:0000256" key="6">
    <source>
        <dbReference type="RuleBase" id="RU004466"/>
    </source>
</evidence>
<evidence type="ECO:0000313" key="8">
    <source>
        <dbReference type="Proteomes" id="UP000580474"/>
    </source>
</evidence>
<comment type="cofactor">
    <cofactor evidence="1">
        <name>Mg(2+)</name>
        <dbReference type="ChEBI" id="CHEBI:18420"/>
    </cofactor>
</comment>
<dbReference type="SFLD" id="SFLDS00005">
    <property type="entry name" value="Isoprenoid_Synthase_Type_I"/>
    <property type="match status" value="1"/>
</dbReference>
<dbReference type="InterPro" id="IPR033749">
    <property type="entry name" value="Polyprenyl_synt_CS"/>
</dbReference>
<dbReference type="GO" id="GO:0008299">
    <property type="term" value="P:isoprenoid biosynthetic process"/>
    <property type="evidence" value="ECO:0007669"/>
    <property type="project" value="InterPro"/>
</dbReference>
<evidence type="ECO:0000256" key="2">
    <source>
        <dbReference type="ARBA" id="ARBA00006706"/>
    </source>
</evidence>
<dbReference type="EMBL" id="JACHIV010000001">
    <property type="protein sequence ID" value="MBB5070690.1"/>
    <property type="molecule type" value="Genomic_DNA"/>
</dbReference>
<evidence type="ECO:0000256" key="3">
    <source>
        <dbReference type="ARBA" id="ARBA00022679"/>
    </source>
</evidence>
<keyword evidence="5" id="KW-0460">Magnesium</keyword>
<evidence type="ECO:0000256" key="4">
    <source>
        <dbReference type="ARBA" id="ARBA00022723"/>
    </source>
</evidence>
<dbReference type="PANTHER" id="PTHR12001:SF85">
    <property type="entry name" value="SHORT CHAIN ISOPRENYL DIPHOSPHATE SYNTHASE"/>
    <property type="match status" value="1"/>
</dbReference>
<dbReference type="SUPFAM" id="SSF48576">
    <property type="entry name" value="Terpenoid synthases"/>
    <property type="match status" value="1"/>
</dbReference>
<dbReference type="EC" id="2.5.1.29" evidence="7"/>
<dbReference type="PROSITE" id="PS00723">
    <property type="entry name" value="POLYPRENYL_SYNTHASE_1"/>
    <property type="match status" value="1"/>
</dbReference>
<dbReference type="InterPro" id="IPR008949">
    <property type="entry name" value="Isoprenoid_synthase_dom_sf"/>
</dbReference>
<dbReference type="Pfam" id="PF00348">
    <property type="entry name" value="polyprenyl_synt"/>
    <property type="match status" value="1"/>
</dbReference>
<keyword evidence="4" id="KW-0479">Metal-binding</keyword>
<protein>
    <submittedName>
        <fullName evidence="7">Geranylgeranyl diphosphate synthase type I</fullName>
        <ecNumber evidence="7">2.5.1.1</ecNumber>
        <ecNumber evidence="7">2.5.1.10</ecNumber>
        <ecNumber evidence="7">2.5.1.29</ecNumber>
    </submittedName>
</protein>
<gene>
    <name evidence="7" type="ORF">BJ969_003778</name>
</gene>
<dbReference type="Gene3D" id="1.10.600.10">
    <property type="entry name" value="Farnesyl Diphosphate Synthase"/>
    <property type="match status" value="1"/>
</dbReference>
<dbReference type="EC" id="2.5.1.10" evidence="7"/>
<name>A0A840NFL2_9PSEU</name>
<dbReference type="GO" id="GO:0046872">
    <property type="term" value="F:metal ion binding"/>
    <property type="evidence" value="ECO:0007669"/>
    <property type="project" value="UniProtKB-KW"/>
</dbReference>
<sequence>MTTTFPAPTHAVDVDGVRERVDAALSRFLDMQEDRYRAMAADDTGRAQWAAAIDTLRTFLIGGKRLRPAFCYWGWRGAGGDGDDEGIIAAAAALELLHAFALIHDDIIDESDTRRGAPSLHRQHADLHHTERMRGSSELFGTSVALLLGDLCLAWFHELLGSSGLPQHRLAAVQPMVAQSFAELVLGQYLDVAEQARSTHSVERACTIIHYKTAKYTIERPLHLGGLLAGADAALLDSYTAYALPLGEAFQLRDDVLGVFGDAAITGKPVGDDLRTRKPTVLLATTRRRADAAQLDEIDRAFAAGDLDDEQVRRIQSIVVDSGALAECERLITRRAEDARDALAAMHVPDHVHGMLTELLTAATDRAW</sequence>
<proteinExistence type="inferred from homology"/>
<dbReference type="InterPro" id="IPR000092">
    <property type="entry name" value="Polyprenyl_synt"/>
</dbReference>
<keyword evidence="8" id="KW-1185">Reference proteome</keyword>
<comment type="caution">
    <text evidence="7">The sequence shown here is derived from an EMBL/GenBank/DDBJ whole genome shotgun (WGS) entry which is preliminary data.</text>
</comment>
<evidence type="ECO:0000256" key="5">
    <source>
        <dbReference type="ARBA" id="ARBA00022842"/>
    </source>
</evidence>
<comment type="similarity">
    <text evidence="2 6">Belongs to the FPP/GGPP synthase family.</text>
</comment>
<dbReference type="GO" id="GO:0004337">
    <property type="term" value="F:(2E,6E)-farnesyl diphosphate synthase activity"/>
    <property type="evidence" value="ECO:0007669"/>
    <property type="project" value="UniProtKB-EC"/>
</dbReference>
<dbReference type="PROSITE" id="PS00444">
    <property type="entry name" value="POLYPRENYL_SYNTHASE_2"/>
    <property type="match status" value="1"/>
</dbReference>
<evidence type="ECO:0000256" key="1">
    <source>
        <dbReference type="ARBA" id="ARBA00001946"/>
    </source>
</evidence>
<dbReference type="GO" id="GO:0004161">
    <property type="term" value="F:dimethylallyltranstransferase activity"/>
    <property type="evidence" value="ECO:0007669"/>
    <property type="project" value="UniProtKB-EC"/>
</dbReference>